<keyword evidence="4" id="KW-1185">Reference proteome</keyword>
<organism evidence="3 4">
    <name type="scientific">Odynerus spinipes</name>
    <dbReference type="NCBI Taxonomy" id="1348599"/>
    <lineage>
        <taxon>Eukaryota</taxon>
        <taxon>Metazoa</taxon>
        <taxon>Ecdysozoa</taxon>
        <taxon>Arthropoda</taxon>
        <taxon>Hexapoda</taxon>
        <taxon>Insecta</taxon>
        <taxon>Pterygota</taxon>
        <taxon>Neoptera</taxon>
        <taxon>Endopterygota</taxon>
        <taxon>Hymenoptera</taxon>
        <taxon>Apocrita</taxon>
        <taxon>Aculeata</taxon>
        <taxon>Vespoidea</taxon>
        <taxon>Vespidae</taxon>
        <taxon>Eumeninae</taxon>
        <taxon>Odynerus</taxon>
    </lineage>
</organism>
<feature type="coiled-coil region" evidence="1">
    <location>
        <begin position="145"/>
        <end position="172"/>
    </location>
</feature>
<protein>
    <recommendedName>
        <fullName evidence="2">MADF domain-containing protein</fullName>
    </recommendedName>
</protein>
<comment type="caution">
    <text evidence="3">The sequence shown here is derived from an EMBL/GenBank/DDBJ whole genome shotgun (WGS) entry which is preliminary data.</text>
</comment>
<reference evidence="3" key="2">
    <citation type="journal article" date="2023" name="Commun. Biol.">
        <title>Intrasexual cuticular hydrocarbon dimorphism in a wasp sheds light on hydrocarbon biosynthesis genes in Hymenoptera.</title>
        <authorList>
            <person name="Moris V.C."/>
            <person name="Podsiadlowski L."/>
            <person name="Martin S."/>
            <person name="Oeyen J.P."/>
            <person name="Donath A."/>
            <person name="Petersen M."/>
            <person name="Wilbrandt J."/>
            <person name="Misof B."/>
            <person name="Liedtke D."/>
            <person name="Thamm M."/>
            <person name="Scheiner R."/>
            <person name="Schmitt T."/>
            <person name="Niehuis O."/>
        </authorList>
    </citation>
    <scope>NUCLEOTIDE SEQUENCE</scope>
    <source>
        <strain evidence="3">GBR_01_08_01A</strain>
    </source>
</reference>
<reference evidence="3" key="1">
    <citation type="submission" date="2021-08" db="EMBL/GenBank/DDBJ databases">
        <authorList>
            <person name="Misof B."/>
            <person name="Oliver O."/>
            <person name="Podsiadlowski L."/>
            <person name="Donath A."/>
            <person name="Peters R."/>
            <person name="Mayer C."/>
            <person name="Rust J."/>
            <person name="Gunkel S."/>
            <person name="Lesny P."/>
            <person name="Martin S."/>
            <person name="Oeyen J.P."/>
            <person name="Petersen M."/>
            <person name="Panagiotis P."/>
            <person name="Wilbrandt J."/>
            <person name="Tanja T."/>
        </authorList>
    </citation>
    <scope>NUCLEOTIDE SEQUENCE</scope>
    <source>
        <strain evidence="3">GBR_01_08_01A</strain>
        <tissue evidence="3">Thorax + abdomen</tissue>
    </source>
</reference>
<evidence type="ECO:0000313" key="3">
    <source>
        <dbReference type="EMBL" id="KAK2583554.1"/>
    </source>
</evidence>
<dbReference type="Pfam" id="PF10545">
    <property type="entry name" value="MADF_DNA_bdg"/>
    <property type="match status" value="1"/>
</dbReference>
<dbReference type="EMBL" id="JAIFRP010000030">
    <property type="protein sequence ID" value="KAK2583554.1"/>
    <property type="molecule type" value="Genomic_DNA"/>
</dbReference>
<keyword evidence="1" id="KW-0175">Coiled coil</keyword>
<dbReference type="InterPro" id="IPR006578">
    <property type="entry name" value="MADF-dom"/>
</dbReference>
<sequence>MSVVSSVPGSGLTAQEGIPEWDQNSTTTLIQMYKERKCLWDTSHEFYKNRRLRREALTEMANHFNCSLADVEKKLYMLRSSFRKEYRRWNYAKLNAGPNNTSLVRKPQWFALDLLMFLKDDVAKKSLIPLNPADAMDCSQQQQVQQSQQQQLQQHQQSQQEVQQQQQDLDLNTPEIQNVFYYDSENSTLTPLEPGEVTLDYNIQPIQVPDVKQSPGKTLKRSSSVEPNLLELNSKRQKSKDSEDSRLRVIKASSMDVQEKDAFTAFGNFVAEELRNIKDGGQMQLAKLRIHQILFDATRNFLKVPIPRL</sequence>
<dbReference type="PANTHER" id="PTHR21505">
    <property type="entry name" value="MADF DOMAIN-CONTAINING PROTEIN-RELATED"/>
    <property type="match status" value="1"/>
</dbReference>
<accession>A0AAD9RPJ3</accession>
<dbReference type="AlphaFoldDB" id="A0AAD9RPJ3"/>
<proteinExistence type="predicted"/>
<evidence type="ECO:0000259" key="2">
    <source>
        <dbReference type="PROSITE" id="PS51029"/>
    </source>
</evidence>
<gene>
    <name evidence="3" type="ORF">KPH14_009508</name>
</gene>
<dbReference type="Proteomes" id="UP001258017">
    <property type="component" value="Unassembled WGS sequence"/>
</dbReference>
<evidence type="ECO:0000256" key="1">
    <source>
        <dbReference type="SAM" id="Coils"/>
    </source>
</evidence>
<feature type="domain" description="MADF" evidence="2">
    <location>
        <begin position="28"/>
        <end position="123"/>
    </location>
</feature>
<dbReference type="PROSITE" id="PS51029">
    <property type="entry name" value="MADF"/>
    <property type="match status" value="1"/>
</dbReference>
<name>A0AAD9RPJ3_9HYME</name>
<dbReference type="PANTHER" id="PTHR21505:SF12">
    <property type="entry name" value="MADF DOMAIN-CONTAINING PROTEIN-RELATED"/>
    <property type="match status" value="1"/>
</dbReference>
<dbReference type="SMART" id="SM00595">
    <property type="entry name" value="MADF"/>
    <property type="match status" value="1"/>
</dbReference>
<evidence type="ECO:0000313" key="4">
    <source>
        <dbReference type="Proteomes" id="UP001258017"/>
    </source>
</evidence>